<dbReference type="EMBL" id="LVKB01000052">
    <property type="protein sequence ID" value="ORD96911.1"/>
    <property type="molecule type" value="Genomic_DNA"/>
</dbReference>
<reference evidence="1 2" key="1">
    <citation type="journal article" date="2017" name="Environ. Microbiol.">
        <title>Decay of the glycolytic pathway and adaptation to intranuclear parasitism within Enterocytozoonidae microsporidia.</title>
        <authorList>
            <person name="Wiredu Boakye D."/>
            <person name="Jaroenlak P."/>
            <person name="Prachumwat A."/>
            <person name="Williams T.A."/>
            <person name="Bateman K.S."/>
            <person name="Itsathitphaisarn O."/>
            <person name="Sritunyalucksana K."/>
            <person name="Paszkiewicz K.H."/>
            <person name="Moore K.A."/>
            <person name="Stentiford G.D."/>
            <person name="Williams B.A."/>
        </authorList>
    </citation>
    <scope>NUCLEOTIDE SEQUENCE [LARGE SCALE GENOMIC DNA]</scope>
    <source>
        <strain evidence="1 2">GB1</strain>
    </source>
</reference>
<evidence type="ECO:0000313" key="2">
    <source>
        <dbReference type="Proteomes" id="UP000192356"/>
    </source>
</evidence>
<sequence length="185" mass="21876">MIWYSLNLNVLSTDEHTSDVSVVPLDVKPKEETITTTDFFEDNDSDVLFQNVSENNEGISNKRKLTTAEEDQSSESHKRTKLFQNLPFKKRYIKLHEESNLNKDRDLNNFSIEKPSYFKGFKMEDIKTLSDCIFKLTSVDYDMNDWNIIYKIFYGEEKDISLLQVKNIRVFLKLIISYMAFIRKK</sequence>
<accession>A0A1X0QAT5</accession>
<proteinExistence type="predicted"/>
<dbReference type="VEuPathDB" id="MicrosporidiaDB:HERIO_1171"/>
<protein>
    <submittedName>
        <fullName evidence="1">Uncharacterized protein</fullName>
    </submittedName>
</protein>
<comment type="caution">
    <text evidence="1">The sequence shown here is derived from an EMBL/GenBank/DDBJ whole genome shotgun (WGS) entry which is preliminary data.</text>
</comment>
<dbReference type="Proteomes" id="UP000192356">
    <property type="component" value="Unassembled WGS sequence"/>
</dbReference>
<dbReference type="VEuPathDB" id="MicrosporidiaDB:A0H76_1122"/>
<name>A0A1X0QAT5_9MICR</name>
<organism evidence="1 2">
    <name type="scientific">Hepatospora eriocheir</name>
    <dbReference type="NCBI Taxonomy" id="1081669"/>
    <lineage>
        <taxon>Eukaryota</taxon>
        <taxon>Fungi</taxon>
        <taxon>Fungi incertae sedis</taxon>
        <taxon>Microsporidia</taxon>
        <taxon>Hepatosporidae</taxon>
        <taxon>Hepatospora</taxon>
    </lineage>
</organism>
<dbReference type="AlphaFoldDB" id="A0A1X0QAT5"/>
<gene>
    <name evidence="1" type="ORF">HERIO_1171</name>
</gene>
<keyword evidence="2" id="KW-1185">Reference proteome</keyword>
<evidence type="ECO:0000313" key="1">
    <source>
        <dbReference type="EMBL" id="ORD96911.1"/>
    </source>
</evidence>